<feature type="domain" description="Chitin synthase N-terminal" evidence="11">
    <location>
        <begin position="106"/>
        <end position="173"/>
    </location>
</feature>
<sequence length="466" mass="53435">KCWSTDPDRRPTLDHILKELEKLLVEPTIEFITNNTNQIITQSELYPSEDDYLNEFEYDRCIECENTIDSLILNDIPLNELSFRIKKSLPQSLDGFTSISTEQHKIIKPIELTNGNLVIECPVHSSLSANDTHEGSKEFTHMRYTACTSKPDTFKQENFTLRQSECIPKRQTELFILITINDENEILLSSTLHGIIENITYFCFLTESPTWDKDGWEKVVICIISDRNKINKRTLSYLKALGVYQDGIARSKVNNKTVRAHIYEYTTQMSIKCSKNFVDKKRIISAQMLFCLKEKNKGKIGSHKWFFNAFCPILSPKIFVLIKVGGVKPVDESIYHLWKVFSNDQVAGTCGKLLVNNRGWTKLLNPIAGALVFENKISNIINKPFESIFGYISSLSKDFSAYRYSAFQNITNDTEDASNNNILAKNDYLANNNAICFELISKHKFSWILQYENSSQAEVDVPNNFA</sequence>
<dbReference type="Proteomes" id="UP000789405">
    <property type="component" value="Unassembled WGS sequence"/>
</dbReference>
<reference evidence="12" key="1">
    <citation type="submission" date="2021-06" db="EMBL/GenBank/DDBJ databases">
        <authorList>
            <person name="Kallberg Y."/>
            <person name="Tangrot J."/>
            <person name="Rosling A."/>
        </authorList>
    </citation>
    <scope>NUCLEOTIDE SEQUENCE</scope>
    <source>
        <strain evidence="12">MA453B</strain>
    </source>
</reference>
<dbReference type="GO" id="GO:0030428">
    <property type="term" value="C:cell septum"/>
    <property type="evidence" value="ECO:0007669"/>
    <property type="project" value="TreeGrafter"/>
</dbReference>
<evidence type="ECO:0000259" key="11">
    <source>
        <dbReference type="Pfam" id="PF08407"/>
    </source>
</evidence>
<dbReference type="GO" id="GO:0071555">
    <property type="term" value="P:cell wall organization"/>
    <property type="evidence" value="ECO:0007669"/>
    <property type="project" value="UniProtKB-KW"/>
</dbReference>
<evidence type="ECO:0000256" key="10">
    <source>
        <dbReference type="RuleBase" id="RU366040"/>
    </source>
</evidence>
<dbReference type="GO" id="GO:0004100">
    <property type="term" value="F:chitin synthase activity"/>
    <property type="evidence" value="ECO:0007669"/>
    <property type="project" value="UniProtKB-UniRule"/>
</dbReference>
<name>A0A9N9B7X7_9GLOM</name>
<protein>
    <recommendedName>
        <fullName evidence="2 10">Chitin synthase</fullName>
        <ecNumber evidence="2 10">2.4.1.16</ecNumber>
    </recommendedName>
</protein>
<dbReference type="PANTHER" id="PTHR22914:SF9">
    <property type="entry name" value="CHITIN SYNTHASE 1"/>
    <property type="match status" value="1"/>
</dbReference>
<evidence type="ECO:0000313" key="12">
    <source>
        <dbReference type="EMBL" id="CAG8558657.1"/>
    </source>
</evidence>
<keyword evidence="8" id="KW-0472">Membrane</keyword>
<keyword evidence="7" id="KW-1133">Transmembrane helix</keyword>
<evidence type="ECO:0000256" key="3">
    <source>
        <dbReference type="ARBA" id="ARBA00022475"/>
    </source>
</evidence>
<evidence type="ECO:0000256" key="6">
    <source>
        <dbReference type="ARBA" id="ARBA00022692"/>
    </source>
</evidence>
<dbReference type="InterPro" id="IPR013616">
    <property type="entry name" value="Chitin_synth_N"/>
</dbReference>
<comment type="caution">
    <text evidence="12">The sequence shown here is derived from an EMBL/GenBank/DDBJ whole genome shotgun (WGS) entry which is preliminary data.</text>
</comment>
<keyword evidence="13" id="KW-1185">Reference proteome</keyword>
<evidence type="ECO:0000256" key="8">
    <source>
        <dbReference type="ARBA" id="ARBA00023136"/>
    </source>
</evidence>
<accession>A0A9N9B7X7</accession>
<evidence type="ECO:0000256" key="4">
    <source>
        <dbReference type="ARBA" id="ARBA00022676"/>
    </source>
</evidence>
<comment type="subcellular location">
    <subcellularLocation>
        <location evidence="1 10">Cell membrane</location>
        <topology evidence="1 10">Multi-pass membrane protein</topology>
    </subcellularLocation>
</comment>
<proteinExistence type="inferred from homology"/>
<keyword evidence="3 10" id="KW-1003">Cell membrane</keyword>
<keyword evidence="4 10" id="KW-0328">Glycosyltransferase</keyword>
<feature type="non-terminal residue" evidence="12">
    <location>
        <position position="1"/>
    </location>
</feature>
<dbReference type="Pfam" id="PF01644">
    <property type="entry name" value="Chitin_synth_1"/>
    <property type="match status" value="1"/>
</dbReference>
<dbReference type="GO" id="GO:0006031">
    <property type="term" value="P:chitin biosynthetic process"/>
    <property type="evidence" value="ECO:0007669"/>
    <property type="project" value="UniProtKB-UniRule"/>
</dbReference>
<evidence type="ECO:0000256" key="2">
    <source>
        <dbReference type="ARBA" id="ARBA00012543"/>
    </source>
</evidence>
<evidence type="ECO:0000256" key="9">
    <source>
        <dbReference type="ARBA" id="ARBA00023316"/>
    </source>
</evidence>
<dbReference type="Pfam" id="PF08407">
    <property type="entry name" value="Chitin_synth_1N"/>
    <property type="match status" value="1"/>
</dbReference>
<evidence type="ECO:0000256" key="7">
    <source>
        <dbReference type="ARBA" id="ARBA00022989"/>
    </source>
</evidence>
<keyword evidence="5 10" id="KW-0808">Transferase</keyword>
<comment type="similarity">
    <text evidence="10">Belongs to the chitin synthase family.</text>
</comment>
<evidence type="ECO:0000313" key="13">
    <source>
        <dbReference type="Proteomes" id="UP000789405"/>
    </source>
</evidence>
<dbReference type="EC" id="2.4.1.16" evidence="2 10"/>
<evidence type="ECO:0000256" key="5">
    <source>
        <dbReference type="ARBA" id="ARBA00022679"/>
    </source>
</evidence>
<organism evidence="12 13">
    <name type="scientific">Dentiscutata erythropus</name>
    <dbReference type="NCBI Taxonomy" id="1348616"/>
    <lineage>
        <taxon>Eukaryota</taxon>
        <taxon>Fungi</taxon>
        <taxon>Fungi incertae sedis</taxon>
        <taxon>Mucoromycota</taxon>
        <taxon>Glomeromycotina</taxon>
        <taxon>Glomeromycetes</taxon>
        <taxon>Diversisporales</taxon>
        <taxon>Gigasporaceae</taxon>
        <taxon>Dentiscutata</taxon>
    </lineage>
</organism>
<dbReference type="InterPro" id="IPR004835">
    <property type="entry name" value="Chitin_synth"/>
</dbReference>
<dbReference type="EMBL" id="CAJVPY010002380">
    <property type="protein sequence ID" value="CAG8558657.1"/>
    <property type="molecule type" value="Genomic_DNA"/>
</dbReference>
<evidence type="ECO:0000256" key="1">
    <source>
        <dbReference type="ARBA" id="ARBA00004651"/>
    </source>
</evidence>
<dbReference type="PANTHER" id="PTHR22914">
    <property type="entry name" value="CHITIN SYNTHASE"/>
    <property type="match status" value="1"/>
</dbReference>
<dbReference type="OrthoDB" id="2432009at2759"/>
<dbReference type="GO" id="GO:0005886">
    <property type="term" value="C:plasma membrane"/>
    <property type="evidence" value="ECO:0007669"/>
    <property type="project" value="UniProtKB-SubCell"/>
</dbReference>
<keyword evidence="6" id="KW-0812">Transmembrane</keyword>
<gene>
    <name evidence="12" type="ORF">DERYTH_LOCUS5625</name>
</gene>
<keyword evidence="9 10" id="KW-0961">Cell wall biogenesis/degradation</keyword>
<comment type="catalytic activity">
    <reaction evidence="10">
        <text>[(1-&gt;4)-N-acetyl-beta-D-glucosaminyl](n) + UDP-N-acetyl-alpha-D-glucosamine = [(1-&gt;4)-N-acetyl-beta-D-glucosaminyl](n+1) + UDP + H(+)</text>
        <dbReference type="Rhea" id="RHEA:16637"/>
        <dbReference type="Rhea" id="RHEA-COMP:9593"/>
        <dbReference type="Rhea" id="RHEA-COMP:9595"/>
        <dbReference type="ChEBI" id="CHEBI:15378"/>
        <dbReference type="ChEBI" id="CHEBI:17029"/>
        <dbReference type="ChEBI" id="CHEBI:57705"/>
        <dbReference type="ChEBI" id="CHEBI:58223"/>
        <dbReference type="EC" id="2.4.1.16"/>
    </reaction>
</comment>
<comment type="function">
    <text evidence="10">Polymerizes chitin, a structural polymer of the cell wall and septum, by transferring the sugar moiety of UDP-GlcNAc to the non-reducing end of the growing chitin polymer.</text>
</comment>
<dbReference type="AlphaFoldDB" id="A0A9N9B7X7"/>